<evidence type="ECO:0000259" key="1">
    <source>
        <dbReference type="Pfam" id="PF16473"/>
    </source>
</evidence>
<reference evidence="3 5" key="3">
    <citation type="submission" date="2019-04" db="EMBL/GenBank/DDBJ databases">
        <authorList>
            <person name="Seth-Smith MB H."/>
            <person name="Seth-Smith H."/>
        </authorList>
    </citation>
    <scope>NUCLEOTIDE SEQUENCE [LARGE SCALE GENOMIC DNA]</scope>
    <source>
        <strain evidence="3">USB-603019</strain>
    </source>
</reference>
<accession>A0A0M4M922</accession>
<dbReference type="PATRIC" id="fig|1528099.3.peg.1513"/>
<reference evidence="2 4" key="1">
    <citation type="journal article" date="2015" name="Genome Announc.">
        <title>Complete Genome Sequences for Two Strains of a Novel Fastidious, Partially Acid-Fast, Gram-Positive Corynebacterineae Bacterium, Derived from Human Clinical Samples.</title>
        <authorList>
            <person name="Nicholson A.C."/>
            <person name="Bell M."/>
            <person name="Humrighouse B.W."/>
            <person name="McQuiston J.R."/>
        </authorList>
    </citation>
    <scope>NUCLEOTIDE SEQUENCE [LARGE SCALE GENOMIC DNA]</scope>
    <source>
        <strain evidence="2 4">X1698</strain>
    </source>
</reference>
<sequence length="168" mass="19368">MRFFYDCEFIEDGRTIDLLSLGMVTETGEELYLASTDCDTSRANPWVQRNVLPKLPNPGDSAWCDRRTMRERITAFWKHHDDGHTMELWAWVAAYDHVALCQLWGDMAALPRGVPRFTYELKQYWMHAGQPAVPGKPSGVHDALVDARWDLERFVAIRRALEGDATLR</sequence>
<dbReference type="Gene3D" id="3.30.420.10">
    <property type="entry name" value="Ribonuclease H-like superfamily/Ribonuclease H"/>
    <property type="match status" value="1"/>
</dbReference>
<evidence type="ECO:0000313" key="3">
    <source>
        <dbReference type="EMBL" id="VHO01614.1"/>
    </source>
</evidence>
<dbReference type="EMBL" id="LR584267">
    <property type="protein sequence ID" value="VHO01614.1"/>
    <property type="molecule type" value="Genomic_DNA"/>
</dbReference>
<dbReference type="STRING" id="1528099.AL705_07685"/>
<feature type="domain" description="3'-5' exoribonuclease Rv2179c-like" evidence="1">
    <location>
        <begin position="2"/>
        <end position="150"/>
    </location>
</feature>
<dbReference type="RefSeq" id="WP_053962504.1">
    <property type="nucleotide sequence ID" value="NZ_CAJPTR010000004.1"/>
</dbReference>
<dbReference type="EMBL" id="CP012390">
    <property type="protein sequence ID" value="ALE19426.1"/>
    <property type="molecule type" value="Genomic_DNA"/>
</dbReference>
<dbReference type="GO" id="GO:0003676">
    <property type="term" value="F:nucleic acid binding"/>
    <property type="evidence" value="ECO:0007669"/>
    <property type="project" value="InterPro"/>
</dbReference>
<evidence type="ECO:0000313" key="2">
    <source>
        <dbReference type="EMBL" id="ALE19426.1"/>
    </source>
</evidence>
<protein>
    <submittedName>
        <fullName evidence="3">3'-5' exoribonuclease.1</fullName>
    </submittedName>
</protein>
<dbReference type="GO" id="GO:0008408">
    <property type="term" value="F:3'-5' exonuclease activity"/>
    <property type="evidence" value="ECO:0007669"/>
    <property type="project" value="InterPro"/>
</dbReference>
<dbReference type="Proteomes" id="UP000324288">
    <property type="component" value="Chromosome"/>
</dbReference>
<gene>
    <name evidence="2" type="ORF">AL705_07685</name>
    <name evidence="3" type="ORF">LC603019_01545</name>
</gene>
<dbReference type="InterPro" id="IPR030853">
    <property type="entry name" value="3_5_Exoribonuc_actinobac"/>
</dbReference>
<dbReference type="GO" id="GO:0000287">
    <property type="term" value="F:magnesium ion binding"/>
    <property type="evidence" value="ECO:0007669"/>
    <property type="project" value="InterPro"/>
</dbReference>
<proteinExistence type="predicted"/>
<dbReference type="Pfam" id="PF16473">
    <property type="entry name" value="Rv2179c-like"/>
    <property type="match status" value="1"/>
</dbReference>
<dbReference type="KEGG" id="cbq:AL705_07685"/>
<dbReference type="Proteomes" id="UP000068137">
    <property type="component" value="Chromosome"/>
</dbReference>
<dbReference type="InterPro" id="IPR033390">
    <property type="entry name" value="Rv2179c-like"/>
</dbReference>
<evidence type="ECO:0000313" key="5">
    <source>
        <dbReference type="Proteomes" id="UP000324288"/>
    </source>
</evidence>
<reference evidence="2" key="2">
    <citation type="journal article" date="2016" name="Int. J. Syst. Evol. Microbiol.">
        <title>Lawsonella clevelandensis gen. nov., sp. nov., a new member of the suborder Corynebacterineae isolated from human abscesses.</title>
        <authorList>
            <person name="Bell M.E."/>
            <person name="Bernard K.A."/>
            <person name="Harrington S.M."/>
            <person name="Patel N.B."/>
            <person name="Tucker T.A."/>
            <person name="Metcalfe M.G."/>
            <person name="McQuiston J.R."/>
        </authorList>
    </citation>
    <scope>NUCLEOTIDE SEQUENCE</scope>
    <source>
        <strain evidence="2">X1698</strain>
    </source>
</reference>
<dbReference type="NCBIfam" id="NF033638">
    <property type="entry name" value="RNase_AS"/>
    <property type="match status" value="1"/>
</dbReference>
<name>A0A0M4M922_9ACTN</name>
<dbReference type="GeneID" id="84895421"/>
<dbReference type="InterPro" id="IPR036397">
    <property type="entry name" value="RNaseH_sf"/>
</dbReference>
<keyword evidence="5" id="KW-1185">Reference proteome</keyword>
<organism evidence="2 4">
    <name type="scientific">Lawsonella clevelandensis</name>
    <dbReference type="NCBI Taxonomy" id="1528099"/>
    <lineage>
        <taxon>Bacteria</taxon>
        <taxon>Bacillati</taxon>
        <taxon>Actinomycetota</taxon>
        <taxon>Actinomycetes</taxon>
        <taxon>Mycobacteriales</taxon>
        <taxon>Lawsonellaceae</taxon>
        <taxon>Lawsonella</taxon>
    </lineage>
</organism>
<evidence type="ECO:0000313" key="4">
    <source>
        <dbReference type="Proteomes" id="UP000068137"/>
    </source>
</evidence>
<dbReference type="OrthoDB" id="4640719at2"/>
<dbReference type="AlphaFoldDB" id="A0A0M4M922"/>